<evidence type="ECO:0000313" key="1">
    <source>
        <dbReference type="EMBL" id="BCI61947.1"/>
    </source>
</evidence>
<dbReference type="EMBL" id="AP023322">
    <property type="protein sequence ID" value="BCI61947.1"/>
    <property type="molecule type" value="Genomic_DNA"/>
</dbReference>
<protein>
    <submittedName>
        <fullName evidence="1">Uncharacterized protein</fullName>
    </submittedName>
</protein>
<reference evidence="2" key="1">
    <citation type="submission" date="2020-07" db="EMBL/GenBank/DDBJ databases">
        <title>Complete genome sequencing of Coprobacter sp. strain 2CBH44.</title>
        <authorList>
            <person name="Sakamoto M."/>
            <person name="Murakami T."/>
            <person name="Mori H."/>
        </authorList>
    </citation>
    <scope>NUCLEOTIDE SEQUENCE [LARGE SCALE GENOMIC DNA]</scope>
    <source>
        <strain evidence="2">2CBH44</strain>
    </source>
</reference>
<proteinExistence type="predicted"/>
<organism evidence="1 2">
    <name type="scientific">Coprobacter secundus subsp. similis</name>
    <dbReference type="NCBI Taxonomy" id="2751153"/>
    <lineage>
        <taxon>Bacteria</taxon>
        <taxon>Pseudomonadati</taxon>
        <taxon>Bacteroidota</taxon>
        <taxon>Bacteroidia</taxon>
        <taxon>Bacteroidales</taxon>
        <taxon>Barnesiellaceae</taxon>
        <taxon>Coprobacter</taxon>
    </lineage>
</organism>
<evidence type="ECO:0000313" key="2">
    <source>
        <dbReference type="Proteomes" id="UP000594042"/>
    </source>
</evidence>
<gene>
    <name evidence="1" type="ORF">Cop2CBH44_03000</name>
</gene>
<accession>A0A7G1HWE1</accession>
<name>A0A7G1HWE1_9BACT</name>
<keyword evidence="2" id="KW-1185">Reference proteome</keyword>
<dbReference type="AlphaFoldDB" id="A0A7G1HWE1"/>
<dbReference type="Proteomes" id="UP000594042">
    <property type="component" value="Chromosome"/>
</dbReference>
<sequence length="85" mass="10242">MFSEKVKNPLFLSDSKVETIGERKERFFFIYYNKCCIIGNLKIKENHFDTFVTERHILYIAGDGLLLYIFTRFYDFMPCRIRLSP</sequence>
<dbReference type="KEGG" id="copr:Cop2CBH44_03000"/>